<feature type="domain" description="REase associating with pPIWI RE" evidence="1">
    <location>
        <begin position="390"/>
        <end position="495"/>
    </location>
</feature>
<proteinExistence type="predicted"/>
<keyword evidence="3" id="KW-1185">Reference proteome</keyword>
<accession>A0ABR8AJW2</accession>
<organism evidence="2 3">
    <name type="scientific">Calothrix parietina FACHB-288</name>
    <dbReference type="NCBI Taxonomy" id="2692896"/>
    <lineage>
        <taxon>Bacteria</taxon>
        <taxon>Bacillati</taxon>
        <taxon>Cyanobacteriota</taxon>
        <taxon>Cyanophyceae</taxon>
        <taxon>Nostocales</taxon>
        <taxon>Calotrichaceae</taxon>
        <taxon>Calothrix</taxon>
    </lineage>
</organism>
<dbReference type="Pfam" id="PF18154">
    <property type="entry name" value="pPIWI_RE_REase"/>
    <property type="match status" value="1"/>
</dbReference>
<evidence type="ECO:0000313" key="2">
    <source>
        <dbReference type="EMBL" id="MBD2200266.1"/>
    </source>
</evidence>
<evidence type="ECO:0000313" key="3">
    <source>
        <dbReference type="Proteomes" id="UP000658514"/>
    </source>
</evidence>
<sequence length="506" mass="56807">MKFESVRQWQGTADALTKELKHQIKHLRLSVEPPALRTVRAWRAKQLLSQPKGEEFGFRQILEGLATILLLKKGWTLAAIAQVLPSFSADTLELQILAEAQGQDPTWLPTITTTSLPLPTGHRPPTDLAEDAVVLLAQGIIRQYDRVLPGQQIVRQEDSTLPPELYQAMCKLGRLYIEEGQCDRAACVHTVLDNARYPLGSERWGLGIFSQSDFRFSNATIIDPDLRVPTSDCAEIANLSSGFGENNVIEHRLYTDLCDATQRLGGRRQHKAYTALRELFGRYSLIGQRQLFDYLVDNDLTPLQGMILDNFFDLVPDIWLIDGLANRCAHCGTLMRPHPNNRLFSEGRCPIRQCIGHELPKVSEKLDPNEDILRIAKPQILTYWTGPAIDELAIFDTARQNGLDAELYPESDLCDIAINEKVIGIDAKSYTSPVTLALRLNRSIGGLIYYRRRILAVSDRLIEDNPSYISTLKSTLDKKGDAASLEIMSVSSVIEFLQKIPYANQT</sequence>
<dbReference type="Proteomes" id="UP000658514">
    <property type="component" value="Unassembled WGS sequence"/>
</dbReference>
<gene>
    <name evidence="2" type="ORF">H6G24_33200</name>
</gene>
<protein>
    <recommendedName>
        <fullName evidence="1">REase associating with pPIWI RE domain-containing protein</fullName>
    </recommendedName>
</protein>
<dbReference type="RefSeq" id="WP_190550963.1">
    <property type="nucleotide sequence ID" value="NZ_CAWPNO010000120.1"/>
</dbReference>
<reference evidence="2 3" key="1">
    <citation type="journal article" date="2020" name="ISME J.">
        <title>Comparative genomics reveals insights into cyanobacterial evolution and habitat adaptation.</title>
        <authorList>
            <person name="Chen M.Y."/>
            <person name="Teng W.K."/>
            <person name="Zhao L."/>
            <person name="Hu C.X."/>
            <person name="Zhou Y.K."/>
            <person name="Han B.P."/>
            <person name="Song L.R."/>
            <person name="Shu W.S."/>
        </authorList>
    </citation>
    <scope>NUCLEOTIDE SEQUENCE [LARGE SCALE GENOMIC DNA]</scope>
    <source>
        <strain evidence="2 3">FACHB-288</strain>
    </source>
</reference>
<dbReference type="EMBL" id="JACJQH010000082">
    <property type="protein sequence ID" value="MBD2200266.1"/>
    <property type="molecule type" value="Genomic_DNA"/>
</dbReference>
<dbReference type="InterPro" id="IPR040828">
    <property type="entry name" value="pPIWI_RE_REase"/>
</dbReference>
<name>A0ABR8AJW2_9CYAN</name>
<comment type="caution">
    <text evidence="2">The sequence shown here is derived from an EMBL/GenBank/DDBJ whole genome shotgun (WGS) entry which is preliminary data.</text>
</comment>
<evidence type="ECO:0000259" key="1">
    <source>
        <dbReference type="Pfam" id="PF18154"/>
    </source>
</evidence>